<accession>A0ABT2FQ35</accession>
<evidence type="ECO:0008006" key="4">
    <source>
        <dbReference type="Google" id="ProtNLM"/>
    </source>
</evidence>
<comment type="caution">
    <text evidence="2">The sequence shown here is derived from an EMBL/GenBank/DDBJ whole genome shotgun (WGS) entry which is preliminary data.</text>
</comment>
<gene>
    <name evidence="2" type="ORF">L9G74_12735</name>
</gene>
<organism evidence="2 3">
    <name type="scientific">Shewanella electrica</name>
    <dbReference type="NCBI Taxonomy" id="515560"/>
    <lineage>
        <taxon>Bacteria</taxon>
        <taxon>Pseudomonadati</taxon>
        <taxon>Pseudomonadota</taxon>
        <taxon>Gammaproteobacteria</taxon>
        <taxon>Alteromonadales</taxon>
        <taxon>Shewanellaceae</taxon>
        <taxon>Shewanella</taxon>
    </lineage>
</organism>
<name>A0ABT2FQ35_9GAMM</name>
<proteinExistence type="predicted"/>
<evidence type="ECO:0000313" key="2">
    <source>
        <dbReference type="EMBL" id="MCS4557311.1"/>
    </source>
</evidence>
<evidence type="ECO:0000313" key="3">
    <source>
        <dbReference type="Proteomes" id="UP001201549"/>
    </source>
</evidence>
<reference evidence="2 3" key="1">
    <citation type="submission" date="2022-02" db="EMBL/GenBank/DDBJ databases">
        <authorList>
            <person name="Zhuang L."/>
        </authorList>
    </citation>
    <scope>NUCLEOTIDE SEQUENCE [LARGE SCALE GENOMIC DNA]</scope>
    <source>
        <strain evidence="2 3">C32</strain>
    </source>
</reference>
<sequence length="119" mass="13733">MMIARHRLTDVNSPHDLPSFDRRARSAFAKHHHDVTQYCPPWMIPQRDRLSALLRIVIFQFRNQRRQLIDVIAAYATQLSRQRSIVIAVFPPKKPIKEHQRQSVSTESTSVAAPCGASY</sequence>
<keyword evidence="3" id="KW-1185">Reference proteome</keyword>
<feature type="region of interest" description="Disordered" evidence="1">
    <location>
        <begin position="95"/>
        <end position="119"/>
    </location>
</feature>
<protein>
    <recommendedName>
        <fullName evidence="4">Transposase</fullName>
    </recommendedName>
</protein>
<feature type="compositionally biased region" description="Polar residues" evidence="1">
    <location>
        <begin position="102"/>
        <end position="111"/>
    </location>
</feature>
<reference evidence="3" key="2">
    <citation type="submission" date="2023-07" db="EMBL/GenBank/DDBJ databases">
        <title>Shewanella mangrovi sp. nov., an acetaldehyde- degrading bacterium isolated from mangrove sediment.</title>
        <authorList>
            <person name="Liu Y."/>
        </authorList>
    </citation>
    <scope>NUCLEOTIDE SEQUENCE [LARGE SCALE GENOMIC DNA]</scope>
    <source>
        <strain evidence="3">C32</strain>
    </source>
</reference>
<dbReference type="EMBL" id="JAKOGG010000008">
    <property type="protein sequence ID" value="MCS4557311.1"/>
    <property type="molecule type" value="Genomic_DNA"/>
</dbReference>
<evidence type="ECO:0000256" key="1">
    <source>
        <dbReference type="SAM" id="MobiDB-lite"/>
    </source>
</evidence>
<dbReference type="Proteomes" id="UP001201549">
    <property type="component" value="Unassembled WGS sequence"/>
</dbReference>
<dbReference type="RefSeq" id="WP_238896789.1">
    <property type="nucleotide sequence ID" value="NZ_JAKOGG010000008.1"/>
</dbReference>